<evidence type="ECO:0000256" key="10">
    <source>
        <dbReference type="ARBA" id="ARBA00033986"/>
    </source>
</evidence>
<comment type="catalytic activity">
    <reaction evidence="12">
        <text>pyranose + acceptor = pyranos-3-ulose + reduced acceptor.</text>
        <dbReference type="EC" id="1.1.99.29"/>
    </reaction>
</comment>
<dbReference type="PIRSF" id="PIRSF000137">
    <property type="entry name" value="Alcohol_oxidase"/>
    <property type="match status" value="1"/>
</dbReference>
<evidence type="ECO:0000256" key="2">
    <source>
        <dbReference type="ARBA" id="ARBA00004613"/>
    </source>
</evidence>
<feature type="active site" description="Proton acceptor" evidence="15">
    <location>
        <position position="574"/>
    </location>
</feature>
<evidence type="ECO:0000256" key="17">
    <source>
        <dbReference type="SAM" id="SignalP"/>
    </source>
</evidence>
<evidence type="ECO:0000256" key="8">
    <source>
        <dbReference type="ARBA" id="ARBA00022827"/>
    </source>
</evidence>
<evidence type="ECO:0000313" key="20">
    <source>
        <dbReference type="EMBL" id="TEB27135.1"/>
    </source>
</evidence>
<keyword evidence="6" id="KW-0964">Secreted</keyword>
<evidence type="ECO:0000256" key="7">
    <source>
        <dbReference type="ARBA" id="ARBA00022630"/>
    </source>
</evidence>
<comment type="catalytic activity">
    <reaction evidence="13">
        <text>a pyranoside + acceptor = a pyranosid-3-ulose + reduced acceptor.</text>
        <dbReference type="EC" id="1.1.99.29"/>
    </reaction>
</comment>
<accession>A0A4Y7SZ56</accession>
<dbReference type="InterPro" id="IPR012132">
    <property type="entry name" value="GMC_OxRdtase"/>
</dbReference>
<dbReference type="OrthoDB" id="269227at2759"/>
<evidence type="ECO:0000259" key="18">
    <source>
        <dbReference type="Pfam" id="PF00732"/>
    </source>
</evidence>
<dbReference type="SUPFAM" id="SSF51905">
    <property type="entry name" value="FAD/NAD(P)-binding domain"/>
    <property type="match status" value="1"/>
</dbReference>
<reference evidence="20 21" key="1">
    <citation type="journal article" date="2019" name="Nat. Ecol. Evol.">
        <title>Megaphylogeny resolves global patterns of mushroom evolution.</title>
        <authorList>
            <person name="Varga T."/>
            <person name="Krizsan K."/>
            <person name="Foldi C."/>
            <person name="Dima B."/>
            <person name="Sanchez-Garcia M."/>
            <person name="Sanchez-Ramirez S."/>
            <person name="Szollosi G.J."/>
            <person name="Szarkandi J.G."/>
            <person name="Papp V."/>
            <person name="Albert L."/>
            <person name="Andreopoulos W."/>
            <person name="Angelini C."/>
            <person name="Antonin V."/>
            <person name="Barry K.W."/>
            <person name="Bougher N.L."/>
            <person name="Buchanan P."/>
            <person name="Buyck B."/>
            <person name="Bense V."/>
            <person name="Catcheside P."/>
            <person name="Chovatia M."/>
            <person name="Cooper J."/>
            <person name="Damon W."/>
            <person name="Desjardin D."/>
            <person name="Finy P."/>
            <person name="Geml J."/>
            <person name="Haridas S."/>
            <person name="Hughes K."/>
            <person name="Justo A."/>
            <person name="Karasinski D."/>
            <person name="Kautmanova I."/>
            <person name="Kiss B."/>
            <person name="Kocsube S."/>
            <person name="Kotiranta H."/>
            <person name="LaButti K.M."/>
            <person name="Lechner B.E."/>
            <person name="Liimatainen K."/>
            <person name="Lipzen A."/>
            <person name="Lukacs Z."/>
            <person name="Mihaltcheva S."/>
            <person name="Morgado L.N."/>
            <person name="Niskanen T."/>
            <person name="Noordeloos M.E."/>
            <person name="Ohm R.A."/>
            <person name="Ortiz-Santana B."/>
            <person name="Ovrebo C."/>
            <person name="Racz N."/>
            <person name="Riley R."/>
            <person name="Savchenko A."/>
            <person name="Shiryaev A."/>
            <person name="Soop K."/>
            <person name="Spirin V."/>
            <person name="Szebenyi C."/>
            <person name="Tomsovsky M."/>
            <person name="Tulloss R.E."/>
            <person name="Uehling J."/>
            <person name="Grigoriev I.V."/>
            <person name="Vagvolgyi C."/>
            <person name="Papp T."/>
            <person name="Martin F.M."/>
            <person name="Miettinen O."/>
            <person name="Hibbett D.S."/>
            <person name="Nagy L.G."/>
        </authorList>
    </citation>
    <scope>NUCLEOTIDE SEQUENCE [LARGE SCALE GENOMIC DNA]</scope>
    <source>
        <strain evidence="20 21">FP101781</strain>
    </source>
</reference>
<dbReference type="InterPro" id="IPR007867">
    <property type="entry name" value="GMC_OxRtase_C"/>
</dbReference>
<evidence type="ECO:0000256" key="16">
    <source>
        <dbReference type="PIRSR" id="PIRSR000137-2"/>
    </source>
</evidence>
<comment type="function">
    <text evidence="9">Catalyzes the single-oxidation or sequential double oxidation reaction of carbohydrates primarily at carbon-2 and/or carbon-3 with the concomitant reduction of the flavin. The enzyme exhibits a broad sugar substrate specificity, oxidizing different aldopyranoses to the corresponding C-1, C-2, C-3 or C-1,2, C-2,3 and C-3,4 (di)dehydro sugars with substrate-specific regioselectivity. Accepts only a narrow range of electron acceptors such as substituted benzoquinones and complexed metal ions and reacts extremely slowly with O(2) as acceptor. May play a role in the natural recycling of plant matter by oxidizing all major monosaccharides in lignocellulose and by reducing quinone compounds or reactive radical species generated during lignin depolymerization.</text>
</comment>
<evidence type="ECO:0000313" key="21">
    <source>
        <dbReference type="Proteomes" id="UP000298030"/>
    </source>
</evidence>
<dbReference type="Pfam" id="PF05199">
    <property type="entry name" value="GMC_oxred_C"/>
    <property type="match status" value="1"/>
</dbReference>
<feature type="signal peptide" evidence="17">
    <location>
        <begin position="1"/>
        <end position="23"/>
    </location>
</feature>
<comment type="catalytic activity">
    <reaction evidence="10">
        <text>pyranose + acceptor = pyranos-2-ulose + reduced acceptor.</text>
        <dbReference type="EC" id="1.1.99.29"/>
    </reaction>
</comment>
<feature type="binding site" evidence="16">
    <location>
        <position position="114"/>
    </location>
    <ligand>
        <name>FAD</name>
        <dbReference type="ChEBI" id="CHEBI:57692"/>
    </ligand>
</feature>
<evidence type="ECO:0000256" key="13">
    <source>
        <dbReference type="ARBA" id="ARBA00034050"/>
    </source>
</evidence>
<dbReference type="STRING" id="71717.A0A4Y7SZ56"/>
<dbReference type="Proteomes" id="UP000298030">
    <property type="component" value="Unassembled WGS sequence"/>
</dbReference>
<dbReference type="AlphaFoldDB" id="A0A4Y7SZ56"/>
<comment type="catalytic activity">
    <reaction evidence="14">
        <text>a pyranoside + acceptor = a pyranosid-3,4-diulose + reduced acceptor.</text>
        <dbReference type="EC" id="1.1.99.29"/>
    </reaction>
</comment>
<proteinExistence type="inferred from homology"/>
<keyword evidence="8 16" id="KW-0274">FAD</keyword>
<feature type="chain" id="PRO_5021445817" description="pyranose dehydrogenase (acceptor)" evidence="17">
    <location>
        <begin position="24"/>
        <end position="594"/>
    </location>
</feature>
<dbReference type="EC" id="1.1.99.29" evidence="5"/>
<dbReference type="EMBL" id="QPFP01000042">
    <property type="protein sequence ID" value="TEB27135.1"/>
    <property type="molecule type" value="Genomic_DNA"/>
</dbReference>
<comment type="subcellular location">
    <subcellularLocation>
        <location evidence="2">Secreted</location>
    </subcellularLocation>
</comment>
<name>A0A4Y7SZ56_COPMI</name>
<evidence type="ECO:0000256" key="4">
    <source>
        <dbReference type="ARBA" id="ARBA00011245"/>
    </source>
</evidence>
<keyword evidence="21" id="KW-1185">Reference proteome</keyword>
<evidence type="ECO:0000256" key="5">
    <source>
        <dbReference type="ARBA" id="ARBA00013177"/>
    </source>
</evidence>
<sequence length="594" mass="63753">MVHISTSLALLGAFVSLASTSTANVLPRQTSDTTFDYVIVGGGAAGAVLANRLTENRSVSVLLLEAGPDNTGKIEAVVPYIYSRLFGSDWNWNYTIVPQPGLNNRVVPYFRGHVLGGSTEINGMTYTRGPASDWNRIANYLGDQSWNWNNMQSYFKKNEQFVPGTNDNGRFLSSTHGTSGPIGVSLNQVNQWILEPTLTAAQQSGVWAFNQDNNDGDPIGISWQQFAIKGGQRSSAATGYLNQQVRARSNLKIQVNSRATRLVPVAGSNPLTFSTVEYKNDVTGATGQVTARRDIILSAGVIDTPALLLRSGLGPTADVQAAGITPLVNLPAVGQHFVDHAGTPIAWQVNTTLTDDEIDKNSTLLNQLLDEWNASKTGRLTTTSLAHIQFSRLPSNASIFQTVSDPQEGKADAPHFEALLANKWTLLAPRPATGNFVGMTHFCLSPLSRGSVRLNPQNPQGAPLIDSGSLSHPFDIFTLRYAIRQTARFFQAPVWRTYNAQPVFDPAILDSDSALDEYIRNNSFGGAHGVATAKIGKANSPAGTDVVGPDFRVKGVSGVRVVDASVIPFSPGGHAMVPVYVVAEKAADIIKANP</sequence>
<dbReference type="Gene3D" id="3.50.50.60">
    <property type="entry name" value="FAD/NAD(P)-binding domain"/>
    <property type="match status" value="1"/>
</dbReference>
<feature type="active site" description="Proton donor" evidence="15">
    <location>
        <position position="528"/>
    </location>
</feature>
<dbReference type="Gene3D" id="3.30.560.10">
    <property type="entry name" value="Glucose Oxidase, domain 3"/>
    <property type="match status" value="1"/>
</dbReference>
<comment type="cofactor">
    <cofactor evidence="1 16">
        <name>FAD</name>
        <dbReference type="ChEBI" id="CHEBI:57692"/>
    </cofactor>
</comment>
<evidence type="ECO:0000256" key="14">
    <source>
        <dbReference type="ARBA" id="ARBA00034059"/>
    </source>
</evidence>
<evidence type="ECO:0000256" key="11">
    <source>
        <dbReference type="ARBA" id="ARBA00034010"/>
    </source>
</evidence>
<feature type="domain" description="Glucose-methanol-choline oxidoreductase N-terminal" evidence="18">
    <location>
        <begin position="35"/>
        <end position="340"/>
    </location>
</feature>
<evidence type="ECO:0000256" key="6">
    <source>
        <dbReference type="ARBA" id="ARBA00022525"/>
    </source>
</evidence>
<evidence type="ECO:0000259" key="19">
    <source>
        <dbReference type="Pfam" id="PF05199"/>
    </source>
</evidence>
<keyword evidence="17" id="KW-0732">Signal</keyword>
<evidence type="ECO:0000256" key="12">
    <source>
        <dbReference type="ARBA" id="ARBA00034029"/>
    </source>
</evidence>
<protein>
    <recommendedName>
        <fullName evidence="5">pyranose dehydrogenase (acceptor)</fullName>
        <ecNumber evidence="5">1.1.99.29</ecNumber>
    </recommendedName>
</protein>
<organism evidence="20 21">
    <name type="scientific">Coprinellus micaceus</name>
    <name type="common">Glistening ink-cap mushroom</name>
    <name type="synonym">Coprinus micaceus</name>
    <dbReference type="NCBI Taxonomy" id="71717"/>
    <lineage>
        <taxon>Eukaryota</taxon>
        <taxon>Fungi</taxon>
        <taxon>Dikarya</taxon>
        <taxon>Basidiomycota</taxon>
        <taxon>Agaricomycotina</taxon>
        <taxon>Agaricomycetes</taxon>
        <taxon>Agaricomycetidae</taxon>
        <taxon>Agaricales</taxon>
        <taxon>Agaricineae</taxon>
        <taxon>Psathyrellaceae</taxon>
        <taxon>Coprinellus</taxon>
    </lineage>
</organism>
<dbReference type="PANTHER" id="PTHR11552">
    <property type="entry name" value="GLUCOSE-METHANOL-CHOLINE GMC OXIDOREDUCTASE"/>
    <property type="match status" value="1"/>
</dbReference>
<evidence type="ECO:0000256" key="9">
    <source>
        <dbReference type="ARBA" id="ARBA00024699"/>
    </source>
</evidence>
<comment type="caution">
    <text evidence="20">The sequence shown here is derived from an EMBL/GenBank/DDBJ whole genome shotgun (WGS) entry which is preliminary data.</text>
</comment>
<dbReference type="InterPro" id="IPR000172">
    <property type="entry name" value="GMC_OxRdtase_N"/>
</dbReference>
<dbReference type="InterPro" id="IPR036188">
    <property type="entry name" value="FAD/NAD-bd_sf"/>
</dbReference>
<evidence type="ECO:0000256" key="1">
    <source>
        <dbReference type="ARBA" id="ARBA00001974"/>
    </source>
</evidence>
<dbReference type="Pfam" id="PF00732">
    <property type="entry name" value="GMC_oxred_N"/>
    <property type="match status" value="1"/>
</dbReference>
<dbReference type="GO" id="GO:0005576">
    <property type="term" value="C:extracellular region"/>
    <property type="evidence" value="ECO:0007669"/>
    <property type="project" value="UniProtKB-SubCell"/>
</dbReference>
<comment type="similarity">
    <text evidence="3">Belongs to the GMC oxidoreductase family.</text>
</comment>
<dbReference type="GO" id="GO:0033718">
    <property type="term" value="F:pyranose dehydrogenase (acceptor) activity"/>
    <property type="evidence" value="ECO:0007669"/>
    <property type="project" value="UniProtKB-EC"/>
</dbReference>
<comment type="subunit">
    <text evidence="4">Monomer.</text>
</comment>
<comment type="catalytic activity">
    <reaction evidence="11">
        <text>pyranose + acceptor = pyranos-2,3-diulose + reduced acceptor.</text>
        <dbReference type="EC" id="1.1.99.29"/>
    </reaction>
</comment>
<evidence type="ECO:0000256" key="15">
    <source>
        <dbReference type="PIRSR" id="PIRSR000137-1"/>
    </source>
</evidence>
<evidence type="ECO:0000256" key="3">
    <source>
        <dbReference type="ARBA" id="ARBA00010790"/>
    </source>
</evidence>
<dbReference type="GO" id="GO:0050660">
    <property type="term" value="F:flavin adenine dinucleotide binding"/>
    <property type="evidence" value="ECO:0007669"/>
    <property type="project" value="InterPro"/>
</dbReference>
<gene>
    <name evidence="20" type="ORF">FA13DRAFT_1736727</name>
</gene>
<keyword evidence="7" id="KW-0285">Flavoprotein</keyword>
<dbReference type="PANTHER" id="PTHR11552:SF147">
    <property type="entry name" value="CHOLINE DEHYDROGENASE, MITOCHONDRIAL"/>
    <property type="match status" value="1"/>
</dbReference>
<dbReference type="SUPFAM" id="SSF54373">
    <property type="entry name" value="FAD-linked reductases, C-terminal domain"/>
    <property type="match status" value="1"/>
</dbReference>
<feature type="domain" description="Glucose-methanol-choline oxidoreductase C-terminal" evidence="19">
    <location>
        <begin position="446"/>
        <end position="583"/>
    </location>
</feature>